<evidence type="ECO:0000313" key="2">
    <source>
        <dbReference type="EMBL" id="TQE96608.1"/>
    </source>
</evidence>
<protein>
    <submittedName>
        <fullName evidence="2">CHAT domain-containing protein</fullName>
    </submittedName>
</protein>
<feature type="domain" description="CHAT" evidence="1">
    <location>
        <begin position="516"/>
        <end position="798"/>
    </location>
</feature>
<sequence>MAWISLDELLEQIVLAVYARWHEPELAGLQPELDQARRDLAHTLTTLAEDAVPVGEDAILAFLDRLAAWPEVVACAPEAFDQVATLREALLRRRQGGRPVRGTVVKATDLSPARRQDLVALLEEGQPAVLAIRRRHYPRDPGQWAILLEEVLDRLYFDWDQLPLAIRQELLDRLAALAPAVDAGHSLPADQILALLTWLEAQPAVVAIAAPAFLAHKLAQAPKTIRHPGQRLVTVGSRLATMITQPPSVDAQLHAAAIDRMEAAPAEPFPAELMEAAPAEGQEAPGQEVRLHTDVQFPRQVQAGAEVPLVVRLTLEQVASSLVAGQLSVTFDQLSKPEYVEVVLVAPGFKERTQSWSRTMAVYSDRDSQPAIFLLQAGDELGPRRLTLDFYHKDRYLGSAPFQVEITATPTQMDGGVQLDGRPLLARFLTQPPPPADLELRIVKGSRENVLNFVLHSARAGVGYHWRPVGQVELTAANPAQYLEHIFEQMSSLAARPVERLSEADAAVAQGDIINVGQRLFQELFPPELKAEYWRKIRPLRRDEANPQGLIRTLLITSDEPWIPWEMVKPYELDPDTGEERSDGFLAETFQVSRWLAGRGPADAVQVRRAAVVVPRSDLAYTAQEEQYFRQLAENGRVDVPEPLHRVQEFLQLAQEGSAELIHFAAHGRFEADNADLSPLSFEDGALTPEALSGQRVRGLVRTRPLVFLNACHTARLAFTLTGLGGWAEKLVDQVGVSAFVGTLWEVNDLLAAEFAIRFYEELRAGATLGQAFHRARLHIRDRQPANPTWLAYVLYGDPNSTVRFGRDGESRPEGGPSELSPADVGLDLEQVRASLRQSLAASLQAYIEQNLPQLIDAALARVLDDSSTLE</sequence>
<evidence type="ECO:0000313" key="3">
    <source>
        <dbReference type="Proteomes" id="UP000317371"/>
    </source>
</evidence>
<dbReference type="Pfam" id="PF12770">
    <property type="entry name" value="CHAT"/>
    <property type="match status" value="1"/>
</dbReference>
<dbReference type="Gene3D" id="3.40.50.1460">
    <property type="match status" value="1"/>
</dbReference>
<dbReference type="AlphaFoldDB" id="A0A540VIK5"/>
<dbReference type="InParanoid" id="A0A540VIK5"/>
<dbReference type="EMBL" id="VIGC01000007">
    <property type="protein sequence ID" value="TQE96608.1"/>
    <property type="molecule type" value="Genomic_DNA"/>
</dbReference>
<organism evidence="2 3">
    <name type="scientific">Litorilinea aerophila</name>
    <dbReference type="NCBI Taxonomy" id="1204385"/>
    <lineage>
        <taxon>Bacteria</taxon>
        <taxon>Bacillati</taxon>
        <taxon>Chloroflexota</taxon>
        <taxon>Caldilineae</taxon>
        <taxon>Caldilineales</taxon>
        <taxon>Caldilineaceae</taxon>
        <taxon>Litorilinea</taxon>
    </lineage>
</organism>
<evidence type="ECO:0000259" key="1">
    <source>
        <dbReference type="Pfam" id="PF12770"/>
    </source>
</evidence>
<dbReference type="InterPro" id="IPR024983">
    <property type="entry name" value="CHAT_dom"/>
</dbReference>
<proteinExistence type="predicted"/>
<name>A0A540VIK5_9CHLR</name>
<dbReference type="Proteomes" id="UP000317371">
    <property type="component" value="Unassembled WGS sequence"/>
</dbReference>
<gene>
    <name evidence="2" type="ORF">FKZ61_06865</name>
</gene>
<dbReference type="RefSeq" id="WP_141609350.1">
    <property type="nucleotide sequence ID" value="NZ_VIGC02000007.1"/>
</dbReference>
<accession>A0A540VIK5</accession>
<keyword evidence="3" id="KW-1185">Reference proteome</keyword>
<reference evidence="2 3" key="1">
    <citation type="submission" date="2019-06" db="EMBL/GenBank/DDBJ databases">
        <title>Genome sequence of Litorilinea aerophila BAA-2444.</title>
        <authorList>
            <person name="Maclea K.S."/>
            <person name="Maurais E.G."/>
            <person name="Iannazzi L.C."/>
        </authorList>
    </citation>
    <scope>NUCLEOTIDE SEQUENCE [LARGE SCALE GENOMIC DNA]</scope>
    <source>
        <strain evidence="2 3">ATCC BAA-2444</strain>
    </source>
</reference>
<dbReference type="OrthoDB" id="163530at2"/>
<comment type="caution">
    <text evidence="2">The sequence shown here is derived from an EMBL/GenBank/DDBJ whole genome shotgun (WGS) entry which is preliminary data.</text>
</comment>